<comment type="subcellular location">
    <subcellularLocation>
        <location evidence="1 8">Cytoplasm</location>
    </subcellularLocation>
</comment>
<dbReference type="InterPro" id="IPR011063">
    <property type="entry name" value="TilS/TtcA_N"/>
</dbReference>
<dbReference type="GO" id="GO:0005737">
    <property type="term" value="C:cytoplasm"/>
    <property type="evidence" value="ECO:0007669"/>
    <property type="project" value="UniProtKB-SubCell"/>
</dbReference>
<keyword evidence="2 8" id="KW-0963">Cytoplasm</keyword>
<dbReference type="PANTHER" id="PTHR43033">
    <property type="entry name" value="TRNA(ILE)-LYSIDINE SYNTHASE-RELATED"/>
    <property type="match status" value="1"/>
</dbReference>
<dbReference type="InterPro" id="IPR012795">
    <property type="entry name" value="tRNA_Ile_lys_synt_N"/>
</dbReference>
<proteinExistence type="inferred from homology"/>
<keyword evidence="4 8" id="KW-0819">tRNA processing</keyword>
<evidence type="ECO:0000259" key="9">
    <source>
        <dbReference type="SMART" id="SM00977"/>
    </source>
</evidence>
<dbReference type="NCBIfam" id="TIGR02433">
    <property type="entry name" value="lysidine_TilS_C"/>
    <property type="match status" value="1"/>
</dbReference>
<evidence type="ECO:0000313" key="10">
    <source>
        <dbReference type="EMBL" id="PWK51803.1"/>
    </source>
</evidence>
<evidence type="ECO:0000256" key="8">
    <source>
        <dbReference type="HAMAP-Rule" id="MF_01161"/>
    </source>
</evidence>
<dbReference type="GO" id="GO:0006400">
    <property type="term" value="P:tRNA modification"/>
    <property type="evidence" value="ECO:0007669"/>
    <property type="project" value="UniProtKB-UniRule"/>
</dbReference>
<evidence type="ECO:0000313" key="11">
    <source>
        <dbReference type="Proteomes" id="UP000245790"/>
    </source>
</evidence>
<dbReference type="AlphaFoldDB" id="A0A316FTW3"/>
<dbReference type="CDD" id="cd01992">
    <property type="entry name" value="TilS_N"/>
    <property type="match status" value="1"/>
</dbReference>
<evidence type="ECO:0000256" key="7">
    <source>
        <dbReference type="ARBA" id="ARBA00048539"/>
    </source>
</evidence>
<dbReference type="Pfam" id="PF11734">
    <property type="entry name" value="TilS_C"/>
    <property type="match status" value="1"/>
</dbReference>
<evidence type="ECO:0000256" key="6">
    <source>
        <dbReference type="ARBA" id="ARBA00022840"/>
    </source>
</evidence>
<dbReference type="SUPFAM" id="SSF56037">
    <property type="entry name" value="PheT/TilS domain"/>
    <property type="match status" value="1"/>
</dbReference>
<feature type="binding site" evidence="8">
    <location>
        <begin position="29"/>
        <end position="34"/>
    </location>
    <ligand>
        <name>ATP</name>
        <dbReference type="ChEBI" id="CHEBI:30616"/>
    </ligand>
</feature>
<sequence>MPETLAQSLQTYIEQHQLGRFKRWWVAFSGGVDSSVLLHELSLLRPQFPGIELAAIYIHHGISDNADRWLQHCQHFCQQRNIVFQSISVELANTTRQGLEQRARQARWQAFAQLLDKQDCLWLGHHQDDQVETLMLNLFRGTGVKGAEAMKPLSRKQHYWVARPFLEHSKHSLKQAAEYYELSWVEDGSNNDEQLSRNYLRHQVLPAIEKNWPEVKQPLSRFSQHMQQTSRLLDELAEQDYQQVKVTLDPSWSKTFQTVIDSLSLTKLKTLSSDRLVNLLRYRMSTVADYLPSSEKLNEFARQIETATTDSNASLNWSDFRLQQSGEQLFIVTESDFQPTVCSKQWVQFPESLDVPELNLRLEAKASDKGIRAPTKDERVTIRTRVGGERCWPDYRNKSTSLKKIFQELDVPHWQRNKWPLVFYNNEMVGAVGLFYCKPFMVADTDLELPDVNISDVKPSDVNISDENSFFESQSKVKNYFELTSTRLKK</sequence>
<dbReference type="PANTHER" id="PTHR43033:SF1">
    <property type="entry name" value="TRNA(ILE)-LYSIDINE SYNTHASE-RELATED"/>
    <property type="match status" value="1"/>
</dbReference>
<organism evidence="10 11">
    <name type="scientific">Pleionea mediterranea</name>
    <dbReference type="NCBI Taxonomy" id="523701"/>
    <lineage>
        <taxon>Bacteria</taxon>
        <taxon>Pseudomonadati</taxon>
        <taxon>Pseudomonadota</taxon>
        <taxon>Gammaproteobacteria</taxon>
        <taxon>Oceanospirillales</taxon>
        <taxon>Pleioneaceae</taxon>
        <taxon>Pleionea</taxon>
    </lineage>
</organism>
<dbReference type="OrthoDB" id="9807403at2"/>
<dbReference type="HAMAP" id="MF_01161">
    <property type="entry name" value="tRNA_Ile_lys_synt"/>
    <property type="match status" value="1"/>
</dbReference>
<dbReference type="Pfam" id="PF01171">
    <property type="entry name" value="ATP_bind_3"/>
    <property type="match status" value="1"/>
</dbReference>
<dbReference type="Gene3D" id="1.20.59.20">
    <property type="match status" value="1"/>
</dbReference>
<dbReference type="SMART" id="SM00977">
    <property type="entry name" value="TilS_C"/>
    <property type="match status" value="1"/>
</dbReference>
<reference evidence="10 11" key="1">
    <citation type="submission" date="2018-05" db="EMBL/GenBank/DDBJ databases">
        <title>Genomic Encyclopedia of Type Strains, Phase IV (KMG-IV): sequencing the most valuable type-strain genomes for metagenomic binning, comparative biology and taxonomic classification.</title>
        <authorList>
            <person name="Goeker M."/>
        </authorList>
    </citation>
    <scope>NUCLEOTIDE SEQUENCE [LARGE SCALE GENOMIC DNA]</scope>
    <source>
        <strain evidence="10 11">DSM 25350</strain>
    </source>
</reference>
<dbReference type="RefSeq" id="WP_109763194.1">
    <property type="nucleotide sequence ID" value="NZ_QGGU01000005.1"/>
</dbReference>
<dbReference type="InterPro" id="IPR014729">
    <property type="entry name" value="Rossmann-like_a/b/a_fold"/>
</dbReference>
<gene>
    <name evidence="8" type="primary">tilS</name>
    <name evidence="10" type="ORF">C8D97_105118</name>
</gene>
<comment type="function">
    <text evidence="8">Ligates lysine onto the cytidine present at position 34 of the AUA codon-specific tRNA(Ile) that contains the anticodon CAU, in an ATP-dependent manner. Cytidine is converted to lysidine, thus changing the amino acid specificity of the tRNA from methionine to isoleucine.</text>
</comment>
<comment type="similarity">
    <text evidence="8">Belongs to the tRNA(Ile)-lysidine synthase family.</text>
</comment>
<comment type="caution">
    <text evidence="10">The sequence shown here is derived from an EMBL/GenBank/DDBJ whole genome shotgun (WGS) entry which is preliminary data.</text>
</comment>
<keyword evidence="6 8" id="KW-0067">ATP-binding</keyword>
<comment type="catalytic activity">
    <reaction evidence="7 8">
        <text>cytidine(34) in tRNA(Ile2) + L-lysine + ATP = lysidine(34) in tRNA(Ile2) + AMP + diphosphate + H(+)</text>
        <dbReference type="Rhea" id="RHEA:43744"/>
        <dbReference type="Rhea" id="RHEA-COMP:10625"/>
        <dbReference type="Rhea" id="RHEA-COMP:10670"/>
        <dbReference type="ChEBI" id="CHEBI:15378"/>
        <dbReference type="ChEBI" id="CHEBI:30616"/>
        <dbReference type="ChEBI" id="CHEBI:32551"/>
        <dbReference type="ChEBI" id="CHEBI:33019"/>
        <dbReference type="ChEBI" id="CHEBI:82748"/>
        <dbReference type="ChEBI" id="CHEBI:83665"/>
        <dbReference type="ChEBI" id="CHEBI:456215"/>
        <dbReference type="EC" id="6.3.4.19"/>
    </reaction>
</comment>
<keyword evidence="11" id="KW-1185">Reference proteome</keyword>
<evidence type="ECO:0000256" key="2">
    <source>
        <dbReference type="ARBA" id="ARBA00022490"/>
    </source>
</evidence>
<dbReference type="Pfam" id="PF09179">
    <property type="entry name" value="TilS"/>
    <property type="match status" value="1"/>
</dbReference>
<keyword evidence="3 8" id="KW-0436">Ligase</keyword>
<dbReference type="GO" id="GO:0005524">
    <property type="term" value="F:ATP binding"/>
    <property type="evidence" value="ECO:0007669"/>
    <property type="project" value="UniProtKB-UniRule"/>
</dbReference>
<comment type="domain">
    <text evidence="8">The N-terminal region contains the highly conserved SGGXDS motif, predicted to be a P-loop motif involved in ATP binding.</text>
</comment>
<feature type="domain" description="Lysidine-tRNA(Ile) synthetase C-terminal" evidence="9">
    <location>
        <begin position="380"/>
        <end position="452"/>
    </location>
</feature>
<dbReference type="EC" id="6.3.4.19" evidence="8"/>
<dbReference type="SUPFAM" id="SSF82829">
    <property type="entry name" value="MesJ substrate recognition domain-like"/>
    <property type="match status" value="1"/>
</dbReference>
<dbReference type="Gene3D" id="3.40.50.620">
    <property type="entry name" value="HUPs"/>
    <property type="match status" value="1"/>
</dbReference>
<accession>A0A316FTW3</accession>
<evidence type="ECO:0000256" key="4">
    <source>
        <dbReference type="ARBA" id="ARBA00022694"/>
    </source>
</evidence>
<evidence type="ECO:0000256" key="5">
    <source>
        <dbReference type="ARBA" id="ARBA00022741"/>
    </source>
</evidence>
<dbReference type="EMBL" id="QGGU01000005">
    <property type="protein sequence ID" value="PWK51803.1"/>
    <property type="molecule type" value="Genomic_DNA"/>
</dbReference>
<dbReference type="NCBIfam" id="TIGR02432">
    <property type="entry name" value="lysidine_TilS_N"/>
    <property type="match status" value="1"/>
</dbReference>
<evidence type="ECO:0000256" key="3">
    <source>
        <dbReference type="ARBA" id="ARBA00022598"/>
    </source>
</evidence>
<dbReference type="InterPro" id="IPR012796">
    <property type="entry name" value="Lysidine-tRNA-synth_C"/>
</dbReference>
<dbReference type="SUPFAM" id="SSF52402">
    <property type="entry name" value="Adenine nucleotide alpha hydrolases-like"/>
    <property type="match status" value="1"/>
</dbReference>
<dbReference type="InterPro" id="IPR015262">
    <property type="entry name" value="tRNA_Ile_lys_synt_subst-bd"/>
</dbReference>
<evidence type="ECO:0000256" key="1">
    <source>
        <dbReference type="ARBA" id="ARBA00004496"/>
    </source>
</evidence>
<dbReference type="GO" id="GO:0032267">
    <property type="term" value="F:tRNA(Ile)-lysidine synthase activity"/>
    <property type="evidence" value="ECO:0007669"/>
    <property type="project" value="UniProtKB-EC"/>
</dbReference>
<keyword evidence="5 8" id="KW-0547">Nucleotide-binding</keyword>
<name>A0A316FTW3_9GAMM</name>
<dbReference type="Proteomes" id="UP000245790">
    <property type="component" value="Unassembled WGS sequence"/>
</dbReference>
<protein>
    <recommendedName>
        <fullName evidence="8">tRNA(Ile)-lysidine synthase</fullName>
        <ecNumber evidence="8">6.3.4.19</ecNumber>
    </recommendedName>
    <alternativeName>
        <fullName evidence="8">tRNA(Ile)-2-lysyl-cytidine synthase</fullName>
    </alternativeName>
    <alternativeName>
        <fullName evidence="8">tRNA(Ile)-lysidine synthetase</fullName>
    </alternativeName>
</protein>
<dbReference type="InterPro" id="IPR012094">
    <property type="entry name" value="tRNA_Ile_lys_synt"/>
</dbReference>